<name>A0ABW0JAY7_9BURK</name>
<dbReference type="RefSeq" id="WP_377712421.1">
    <property type="nucleotide sequence ID" value="NZ_JBHSMP010000017.1"/>
</dbReference>
<sequence length="477" mass="52427">MSSEIAIRVSGVSKGFQAYNRPQDRLLQSLYGLAARLAPLPVLRDKFARKAQSCSRTFWALRDVSFEVRRGETVGVIGRNGSGKSTILQMICGTLGATTGEIETHGRIAALLELGSGFNPEFTGRENIYLNGQLHGLTREQIRERFDDIIGFADIGDFIEQPVKTYSSGMFVRLAFAVIAHVDADILVVDEALAVGDAFFTQRCMRFLREFMKTGTVLFVSHDTNAIRNLCTRAIWLERGQMQQEGEPKDVCNLYLEAFYEAQQGKGTTTRMKSRADVVAAAARKPEKDQRLAFINNTTLRNDIRLFKFNPDAAAFGKGGAHITGVEFFDESGSPLSWIVGGELVTLCISVHSEILLASPIIGFHIKDKLGQTLFGDNTFLSFCDSPVACEAGSTISAYFTFLMPVLPGGDYSVNAAVAEGTQENHVQLHWMHDALIFKSEASSVSTGLVGIPMLNIDLKPTTSQKEVAAEIWTDRI</sequence>
<keyword evidence="9" id="KW-1185">Reference proteome</keyword>
<dbReference type="PROSITE" id="PS00211">
    <property type="entry name" value="ABC_TRANSPORTER_1"/>
    <property type="match status" value="1"/>
</dbReference>
<reference evidence="9" key="1">
    <citation type="journal article" date="2019" name="Int. J. Syst. Evol. Microbiol.">
        <title>The Global Catalogue of Microorganisms (GCM) 10K type strain sequencing project: providing services to taxonomists for standard genome sequencing and annotation.</title>
        <authorList>
            <consortium name="The Broad Institute Genomics Platform"/>
            <consortium name="The Broad Institute Genome Sequencing Center for Infectious Disease"/>
            <person name="Wu L."/>
            <person name="Ma J."/>
        </authorList>
    </citation>
    <scope>NUCLEOTIDE SEQUENCE [LARGE SCALE GENOMIC DNA]</scope>
    <source>
        <strain evidence="9">CCUG 56042</strain>
    </source>
</reference>
<gene>
    <name evidence="8" type="ORF">ACFPTO_15465</name>
</gene>
<dbReference type="Proteomes" id="UP001596103">
    <property type="component" value="Unassembled WGS sequence"/>
</dbReference>
<dbReference type="InterPro" id="IPR017871">
    <property type="entry name" value="ABC_transporter-like_CS"/>
</dbReference>
<dbReference type="SMART" id="SM00382">
    <property type="entry name" value="AAA"/>
    <property type="match status" value="1"/>
</dbReference>
<keyword evidence="2" id="KW-0813">Transport</keyword>
<dbReference type="Pfam" id="PF00005">
    <property type="entry name" value="ABC_tran"/>
    <property type="match status" value="1"/>
</dbReference>
<keyword evidence="5" id="KW-0547">Nucleotide-binding</keyword>
<keyword evidence="4" id="KW-0472">Membrane</keyword>
<dbReference type="EMBL" id="JBHSMP010000017">
    <property type="protein sequence ID" value="MFC5430188.1"/>
    <property type="molecule type" value="Genomic_DNA"/>
</dbReference>
<dbReference type="CDD" id="cd10147">
    <property type="entry name" value="Wzt_C-like"/>
    <property type="match status" value="1"/>
</dbReference>
<dbReference type="Gene3D" id="3.40.50.300">
    <property type="entry name" value="P-loop containing nucleotide triphosphate hydrolases"/>
    <property type="match status" value="1"/>
</dbReference>
<accession>A0ABW0JAY7</accession>
<evidence type="ECO:0000259" key="7">
    <source>
        <dbReference type="PROSITE" id="PS50893"/>
    </source>
</evidence>
<dbReference type="InterPro" id="IPR050683">
    <property type="entry name" value="Bact_Polysacc_Export_ATP-bd"/>
</dbReference>
<dbReference type="InterPro" id="IPR027417">
    <property type="entry name" value="P-loop_NTPase"/>
</dbReference>
<evidence type="ECO:0000256" key="4">
    <source>
        <dbReference type="ARBA" id="ARBA00022519"/>
    </source>
</evidence>
<evidence type="ECO:0000256" key="5">
    <source>
        <dbReference type="ARBA" id="ARBA00022741"/>
    </source>
</evidence>
<comment type="similarity">
    <text evidence="1">Belongs to the ABC transporter superfamily.</text>
</comment>
<dbReference type="InterPro" id="IPR015860">
    <property type="entry name" value="ABC_transpr_TagH-like"/>
</dbReference>
<dbReference type="InterPro" id="IPR029439">
    <property type="entry name" value="Wzt_C"/>
</dbReference>
<proteinExistence type="inferred from homology"/>
<keyword evidence="4" id="KW-0997">Cell inner membrane</keyword>
<dbReference type="PANTHER" id="PTHR46743:SF2">
    <property type="entry name" value="TEICHOIC ACIDS EXPORT ATP-BINDING PROTEIN TAGH"/>
    <property type="match status" value="1"/>
</dbReference>
<keyword evidence="3" id="KW-1003">Cell membrane</keyword>
<dbReference type="InterPro" id="IPR003593">
    <property type="entry name" value="AAA+_ATPase"/>
</dbReference>
<evidence type="ECO:0000256" key="2">
    <source>
        <dbReference type="ARBA" id="ARBA00022448"/>
    </source>
</evidence>
<evidence type="ECO:0000256" key="1">
    <source>
        <dbReference type="ARBA" id="ARBA00005417"/>
    </source>
</evidence>
<organism evidence="8 9">
    <name type="scientific">Paraburkholderia denitrificans</name>
    <dbReference type="NCBI Taxonomy" id="694025"/>
    <lineage>
        <taxon>Bacteria</taxon>
        <taxon>Pseudomonadati</taxon>
        <taxon>Pseudomonadota</taxon>
        <taxon>Betaproteobacteria</taxon>
        <taxon>Burkholderiales</taxon>
        <taxon>Burkholderiaceae</taxon>
        <taxon>Paraburkholderia</taxon>
    </lineage>
</organism>
<dbReference type="PANTHER" id="PTHR46743">
    <property type="entry name" value="TEICHOIC ACIDS EXPORT ATP-BINDING PROTEIN TAGH"/>
    <property type="match status" value="1"/>
</dbReference>
<keyword evidence="6 8" id="KW-0067">ATP-binding</keyword>
<protein>
    <submittedName>
        <fullName evidence="8">ABC transporter ATP-binding protein</fullName>
    </submittedName>
</protein>
<comment type="caution">
    <text evidence="8">The sequence shown here is derived from an EMBL/GenBank/DDBJ whole genome shotgun (WGS) entry which is preliminary data.</text>
</comment>
<dbReference type="Gene3D" id="2.70.50.60">
    <property type="entry name" value="abc- transporter (atp binding component) like domain"/>
    <property type="match status" value="1"/>
</dbReference>
<evidence type="ECO:0000256" key="3">
    <source>
        <dbReference type="ARBA" id="ARBA00022475"/>
    </source>
</evidence>
<evidence type="ECO:0000256" key="6">
    <source>
        <dbReference type="ARBA" id="ARBA00022840"/>
    </source>
</evidence>
<dbReference type="Pfam" id="PF14524">
    <property type="entry name" value="Wzt_C"/>
    <property type="match status" value="1"/>
</dbReference>
<dbReference type="GO" id="GO:0005524">
    <property type="term" value="F:ATP binding"/>
    <property type="evidence" value="ECO:0007669"/>
    <property type="project" value="UniProtKB-KW"/>
</dbReference>
<evidence type="ECO:0000313" key="9">
    <source>
        <dbReference type="Proteomes" id="UP001596103"/>
    </source>
</evidence>
<dbReference type="SUPFAM" id="SSF52540">
    <property type="entry name" value="P-loop containing nucleoside triphosphate hydrolases"/>
    <property type="match status" value="1"/>
</dbReference>
<dbReference type="InterPro" id="IPR003439">
    <property type="entry name" value="ABC_transporter-like_ATP-bd"/>
</dbReference>
<evidence type="ECO:0000313" key="8">
    <source>
        <dbReference type="EMBL" id="MFC5430188.1"/>
    </source>
</evidence>
<dbReference type="CDD" id="cd03220">
    <property type="entry name" value="ABC_KpsT_Wzt"/>
    <property type="match status" value="1"/>
</dbReference>
<dbReference type="PROSITE" id="PS50893">
    <property type="entry name" value="ABC_TRANSPORTER_2"/>
    <property type="match status" value="1"/>
</dbReference>
<feature type="domain" description="ABC transporter" evidence="7">
    <location>
        <begin position="43"/>
        <end position="264"/>
    </location>
</feature>